<dbReference type="AlphaFoldDB" id="A0A0K2ZG31"/>
<reference evidence="2" key="1">
    <citation type="submission" date="2015-07" db="EMBL/GenBank/DDBJ databases">
        <authorList>
            <person name="Wibberg D."/>
        </authorList>
    </citation>
    <scope>NUCLEOTIDE SEQUENCE [LARGE SCALE GENOMIC DNA]</scope>
</reference>
<proteinExistence type="predicted"/>
<organism evidence="1 2">
    <name type="scientific">Xanthomonas graminis pv. arrhenatheri LMG 727</name>
    <dbReference type="NCBI Taxonomy" id="1195923"/>
    <lineage>
        <taxon>Bacteria</taxon>
        <taxon>Pseudomonadati</taxon>
        <taxon>Pseudomonadota</taxon>
        <taxon>Gammaproteobacteria</taxon>
        <taxon>Lysobacterales</taxon>
        <taxon>Lysobacteraceae</taxon>
        <taxon>Xanthomonas</taxon>
        <taxon>Xanthomonas translucens group</taxon>
        <taxon>Xanthomonas graminis</taxon>
    </lineage>
</organism>
<name>A0A0K2ZG31_9XANT</name>
<gene>
    <name evidence="1" type="ORF">XTALMG727_1034</name>
</gene>
<sequence>MPRNRPHVINSQISAEMPISHAPRNRMLRWLATMNGSMLRLGCARVSTPIRRRASAGS</sequence>
<dbReference type="EMBL" id="CXOI01000016">
    <property type="protein sequence ID" value="CTP84583.1"/>
    <property type="molecule type" value="Genomic_DNA"/>
</dbReference>
<dbReference type="Proteomes" id="UP000046187">
    <property type="component" value="Unassembled WGS sequence"/>
</dbReference>
<keyword evidence="2" id="KW-1185">Reference proteome</keyword>
<accession>A0A0K2ZG31</accession>
<protein>
    <submittedName>
        <fullName evidence="1">Uncharacterized protein</fullName>
    </submittedName>
</protein>
<evidence type="ECO:0000313" key="2">
    <source>
        <dbReference type="Proteomes" id="UP000046187"/>
    </source>
</evidence>
<evidence type="ECO:0000313" key="1">
    <source>
        <dbReference type="EMBL" id="CTP84583.1"/>
    </source>
</evidence>